<dbReference type="Pfam" id="PF00160">
    <property type="entry name" value="Pro_isomerase"/>
    <property type="match status" value="1"/>
</dbReference>
<dbReference type="GO" id="GO:0003755">
    <property type="term" value="F:peptidyl-prolyl cis-trans isomerase activity"/>
    <property type="evidence" value="ECO:0007669"/>
    <property type="project" value="UniProtKB-EC"/>
</dbReference>
<keyword evidence="2" id="KW-0732">Signal</keyword>
<reference evidence="4 5" key="1">
    <citation type="journal article" date="2020" name="Nat. Commun.">
        <title>Donkey genomes provide new insights into domestication and selection for coat color.</title>
        <authorList>
            <person name="Wang"/>
            <person name="C."/>
            <person name="Li"/>
            <person name="H."/>
            <person name="Guo"/>
            <person name="Y."/>
            <person name="Huang"/>
            <person name="J."/>
            <person name="Sun"/>
            <person name="Y."/>
            <person name="Min"/>
            <person name="J."/>
            <person name="Wang"/>
            <person name="J."/>
            <person name="Fang"/>
            <person name="X."/>
            <person name="Zhao"/>
            <person name="Z."/>
            <person name="Wang"/>
            <person name="S."/>
            <person name="Zhang"/>
            <person name="Y."/>
            <person name="Liu"/>
            <person name="Q."/>
            <person name="Jiang"/>
            <person name="Q."/>
            <person name="Wang"/>
            <person name="X."/>
            <person name="Guo"/>
            <person name="Y."/>
            <person name="Yang"/>
            <person name="C."/>
            <person name="Wang"/>
            <person name="Y."/>
            <person name="Tian"/>
            <person name="F."/>
            <person name="Zhuang"/>
            <person name="G."/>
            <person name="Fan"/>
            <person name="Y."/>
            <person name="Gao"/>
            <person name="Q."/>
            <person name="Li"/>
            <person name="Y."/>
            <person name="Ju"/>
            <person name="Z."/>
            <person name="Li"/>
            <person name="J."/>
            <person name="Li"/>
            <person name="R."/>
            <person name="Hou"/>
            <person name="M."/>
            <person name="Yang"/>
            <person name="G."/>
            <person name="Liu"/>
            <person name="G."/>
            <person name="Liu"/>
            <person name="W."/>
            <person name="Guo"/>
            <person name="J."/>
            <person name="Pan"/>
            <person name="S."/>
            <person name="Fan"/>
            <person name="G."/>
            <person name="Zhang"/>
            <person name="W."/>
            <person name="Zhang"/>
            <person name="R."/>
            <person name="Yu"/>
            <person name="J."/>
            <person name="Zhang"/>
            <person name="X."/>
            <person name="Yin"/>
            <person name="Q."/>
            <person name="Ji"/>
            <person name="C."/>
            <person name="Jin"/>
            <person name="Y."/>
            <person name="Yue"/>
            <person name="G."/>
            <person name="Liu"/>
            <person name="M."/>
            <person name="Xu"/>
            <person name="J."/>
            <person name="Liu"/>
            <person name="S."/>
            <person name="Jordana"/>
            <person name="J."/>
            <person name="Noce"/>
            <person name="A."/>
            <person name="Amills"/>
            <person name="M."/>
            <person name="Wu"/>
            <person name="D.D."/>
            <person name="Li"/>
            <person name="S."/>
            <person name="Zhou"/>
            <person name="X. and Zhong"/>
            <person name="J."/>
        </authorList>
    </citation>
    <scope>NUCLEOTIDE SEQUENCE [LARGE SCALE GENOMIC DNA]</scope>
</reference>
<dbReference type="InterPro" id="IPR002130">
    <property type="entry name" value="Cyclophilin-type_PPIase_dom"/>
</dbReference>
<name>A0A9L0IU72_EQUAS</name>
<dbReference type="Proteomes" id="UP000694387">
    <property type="component" value="Chromosome 23"/>
</dbReference>
<reference evidence="4" key="2">
    <citation type="submission" date="2025-08" db="UniProtKB">
        <authorList>
            <consortium name="Ensembl"/>
        </authorList>
    </citation>
    <scope>IDENTIFICATION</scope>
</reference>
<feature type="signal peptide" evidence="2">
    <location>
        <begin position="1"/>
        <end position="33"/>
    </location>
</feature>
<evidence type="ECO:0000313" key="4">
    <source>
        <dbReference type="Ensembl" id="ENSEASP00005044434.1"/>
    </source>
</evidence>
<sequence>MPRFSEPNMKVFFAAALIKGSVFFLLLSGPSTADEKKGPKVTVKVCIDLRIGGKDTGWMVIGLFGKTLPKTLDNFVALNFKLKHYGPGWVSMANTGKDSNGSQVFITTVKTAWLDGKHIVFSKVLQGMEVVRKVARAKTDGQDKPLKDVTIADCGKIQVEKPFAIAKE</sequence>
<reference evidence="4" key="3">
    <citation type="submission" date="2025-09" db="UniProtKB">
        <authorList>
            <consortium name="Ensembl"/>
        </authorList>
    </citation>
    <scope>IDENTIFICATION</scope>
</reference>
<dbReference type="Gene3D" id="2.40.100.10">
    <property type="entry name" value="Cyclophilin-like"/>
    <property type="match status" value="2"/>
</dbReference>
<dbReference type="GeneTree" id="ENSGT00940000158007"/>
<dbReference type="SUPFAM" id="SSF50891">
    <property type="entry name" value="Cyclophilin-like"/>
    <property type="match status" value="1"/>
</dbReference>
<dbReference type="GO" id="GO:0005737">
    <property type="term" value="C:cytoplasm"/>
    <property type="evidence" value="ECO:0007669"/>
    <property type="project" value="TreeGrafter"/>
</dbReference>
<protein>
    <recommendedName>
        <fullName evidence="3">PPIase cyclophilin-type domain-containing protein</fullName>
    </recommendedName>
</protein>
<proteinExistence type="predicted"/>
<dbReference type="PROSITE" id="PS50072">
    <property type="entry name" value="CSA_PPIASE_2"/>
    <property type="match status" value="1"/>
</dbReference>
<dbReference type="Ensembl" id="ENSEAST00005049262.1">
    <property type="protein sequence ID" value="ENSEASP00005044434.1"/>
    <property type="gene ID" value="ENSEASG00005026087.1"/>
</dbReference>
<organism evidence="4 5">
    <name type="scientific">Equus asinus</name>
    <name type="common">Donkey</name>
    <name type="synonym">Equus africanus asinus</name>
    <dbReference type="NCBI Taxonomy" id="9793"/>
    <lineage>
        <taxon>Eukaryota</taxon>
        <taxon>Metazoa</taxon>
        <taxon>Chordata</taxon>
        <taxon>Craniata</taxon>
        <taxon>Vertebrata</taxon>
        <taxon>Euteleostomi</taxon>
        <taxon>Mammalia</taxon>
        <taxon>Eutheria</taxon>
        <taxon>Laurasiatheria</taxon>
        <taxon>Perissodactyla</taxon>
        <taxon>Equidae</taxon>
        <taxon>Equus</taxon>
    </lineage>
</organism>
<evidence type="ECO:0000256" key="2">
    <source>
        <dbReference type="SAM" id="SignalP"/>
    </source>
</evidence>
<dbReference type="AlphaFoldDB" id="A0A9L0IU72"/>
<dbReference type="GO" id="GO:0016018">
    <property type="term" value="F:cyclosporin A binding"/>
    <property type="evidence" value="ECO:0007669"/>
    <property type="project" value="TreeGrafter"/>
</dbReference>
<keyword evidence="5" id="KW-1185">Reference proteome</keyword>
<dbReference type="GO" id="GO:0006457">
    <property type="term" value="P:protein folding"/>
    <property type="evidence" value="ECO:0007669"/>
    <property type="project" value="TreeGrafter"/>
</dbReference>
<accession>A0A9L0IU72</accession>
<evidence type="ECO:0000313" key="5">
    <source>
        <dbReference type="Proteomes" id="UP000694387"/>
    </source>
</evidence>
<dbReference type="PANTHER" id="PTHR11071">
    <property type="entry name" value="PEPTIDYL-PROLYL CIS-TRANS ISOMERASE"/>
    <property type="match status" value="1"/>
</dbReference>
<feature type="chain" id="PRO_5040460443" description="PPIase cyclophilin-type domain-containing protein" evidence="2">
    <location>
        <begin position="34"/>
        <end position="168"/>
    </location>
</feature>
<dbReference type="InterPro" id="IPR029000">
    <property type="entry name" value="Cyclophilin-like_dom_sf"/>
</dbReference>
<comment type="catalytic activity">
    <reaction evidence="1">
        <text>[protein]-peptidylproline (omega=180) = [protein]-peptidylproline (omega=0)</text>
        <dbReference type="Rhea" id="RHEA:16237"/>
        <dbReference type="Rhea" id="RHEA-COMP:10747"/>
        <dbReference type="Rhea" id="RHEA-COMP:10748"/>
        <dbReference type="ChEBI" id="CHEBI:83833"/>
        <dbReference type="ChEBI" id="CHEBI:83834"/>
        <dbReference type="EC" id="5.2.1.8"/>
    </reaction>
</comment>
<dbReference type="PANTHER" id="PTHR11071:SF477">
    <property type="entry name" value="PEPTIDYL-PROLYL CIS-TRANS ISOMERASE B"/>
    <property type="match status" value="1"/>
</dbReference>
<evidence type="ECO:0000256" key="1">
    <source>
        <dbReference type="ARBA" id="ARBA00000971"/>
    </source>
</evidence>
<evidence type="ECO:0000259" key="3">
    <source>
        <dbReference type="PROSITE" id="PS50072"/>
    </source>
</evidence>
<feature type="domain" description="PPIase cyclophilin-type" evidence="3">
    <location>
        <begin position="24"/>
        <end position="156"/>
    </location>
</feature>